<dbReference type="EMBL" id="PJCG01000007">
    <property type="protein sequence ID" value="PKI25067.1"/>
    <property type="molecule type" value="Genomic_DNA"/>
</dbReference>
<evidence type="ECO:0000313" key="1">
    <source>
        <dbReference type="EMBL" id="PKI25067.1"/>
    </source>
</evidence>
<gene>
    <name evidence="1" type="ORF">CXB65_05760</name>
</gene>
<protein>
    <submittedName>
        <fullName evidence="1">Uncharacterized protein</fullName>
    </submittedName>
</protein>
<proteinExistence type="predicted"/>
<evidence type="ECO:0000313" key="2">
    <source>
        <dbReference type="Proteomes" id="UP000233399"/>
    </source>
</evidence>
<name>A0A2N1IWF0_9PSED</name>
<reference evidence="1 2" key="1">
    <citation type="submission" date="2017-12" db="EMBL/GenBank/DDBJ databases">
        <title>Isolation and characterization of an aerobic denitrifying Pseudomonas monteilii CY06 from aquaculture ponds.</title>
        <authorList>
            <person name="Ma Q."/>
            <person name="Cai Y."/>
            <person name="He Z."/>
        </authorList>
    </citation>
    <scope>NUCLEOTIDE SEQUENCE [LARGE SCALE GENOMIC DNA]</scope>
    <source>
        <strain evidence="1 2">CY06</strain>
    </source>
</reference>
<dbReference type="Proteomes" id="UP000233399">
    <property type="component" value="Unassembled WGS sequence"/>
</dbReference>
<dbReference type="RefSeq" id="WP_009686747.1">
    <property type="nucleotide sequence ID" value="NZ_KK214938.1"/>
</dbReference>
<organism evidence="1 2">
    <name type="scientific">Pseudomonas monteilii</name>
    <dbReference type="NCBI Taxonomy" id="76759"/>
    <lineage>
        <taxon>Bacteria</taxon>
        <taxon>Pseudomonadati</taxon>
        <taxon>Pseudomonadota</taxon>
        <taxon>Gammaproteobacteria</taxon>
        <taxon>Pseudomonadales</taxon>
        <taxon>Pseudomonadaceae</taxon>
        <taxon>Pseudomonas</taxon>
    </lineage>
</organism>
<accession>A0A2N1IWF0</accession>
<sequence>MDKDTLKITARALREKLEILKDQNPDAMTMLNLLRDLLLKSENGDIHTPLEARDIPCYRYLPETNLRDDHELSEAFAKFYMALIKGQEWSSFKKFKARSNTHE</sequence>
<dbReference type="AlphaFoldDB" id="A0A2N1IWF0"/>
<comment type="caution">
    <text evidence="1">The sequence shown here is derived from an EMBL/GenBank/DDBJ whole genome shotgun (WGS) entry which is preliminary data.</text>
</comment>